<gene>
    <name evidence="1" type="ORF">Nepgr_023563</name>
</gene>
<evidence type="ECO:0000313" key="2">
    <source>
        <dbReference type="Proteomes" id="UP001279734"/>
    </source>
</evidence>
<dbReference type="AlphaFoldDB" id="A0AAD3XZJ5"/>
<evidence type="ECO:0000313" key="1">
    <source>
        <dbReference type="EMBL" id="GMH21721.1"/>
    </source>
</evidence>
<proteinExistence type="predicted"/>
<keyword evidence="2" id="KW-1185">Reference proteome</keyword>
<dbReference type="Proteomes" id="UP001279734">
    <property type="component" value="Unassembled WGS sequence"/>
</dbReference>
<dbReference type="EMBL" id="BSYO01000023">
    <property type="protein sequence ID" value="GMH21721.1"/>
    <property type="molecule type" value="Genomic_DNA"/>
</dbReference>
<accession>A0AAD3XZJ5</accession>
<sequence>MWAQESDALLSSLPAFCRLRAHTLGGFPLIFCEFSHLLYYDQMLAIRMTFFTYLSYYLDQDTDIHDVWSPHGFQSSKLAHWFFKEDKKLLEDKSTEKSIARLSPITGGEEGAFIVSDMEAMLLIPPFESNPETVTNNSTSPAVVIAKKLSENKPESMPSVLACEDLEQSIL</sequence>
<dbReference type="PANTHER" id="PTHR34802">
    <property type="entry name" value="CHORISMATE SYNTHASE"/>
    <property type="match status" value="1"/>
</dbReference>
<reference evidence="1" key="1">
    <citation type="submission" date="2023-05" db="EMBL/GenBank/DDBJ databases">
        <title>Nepenthes gracilis genome sequencing.</title>
        <authorList>
            <person name="Fukushima K."/>
        </authorList>
    </citation>
    <scope>NUCLEOTIDE SEQUENCE</scope>
    <source>
        <strain evidence="1">SING2019-196</strain>
    </source>
</reference>
<organism evidence="1 2">
    <name type="scientific">Nepenthes gracilis</name>
    <name type="common">Slender pitcher plant</name>
    <dbReference type="NCBI Taxonomy" id="150966"/>
    <lineage>
        <taxon>Eukaryota</taxon>
        <taxon>Viridiplantae</taxon>
        <taxon>Streptophyta</taxon>
        <taxon>Embryophyta</taxon>
        <taxon>Tracheophyta</taxon>
        <taxon>Spermatophyta</taxon>
        <taxon>Magnoliopsida</taxon>
        <taxon>eudicotyledons</taxon>
        <taxon>Gunneridae</taxon>
        <taxon>Pentapetalae</taxon>
        <taxon>Caryophyllales</taxon>
        <taxon>Nepenthaceae</taxon>
        <taxon>Nepenthes</taxon>
    </lineage>
</organism>
<dbReference type="PANTHER" id="PTHR34802:SF1">
    <property type="entry name" value="CHORISMATE SYNTHASE"/>
    <property type="match status" value="1"/>
</dbReference>
<name>A0AAD3XZJ5_NEPGR</name>
<comment type="caution">
    <text evidence="1">The sequence shown here is derived from an EMBL/GenBank/DDBJ whole genome shotgun (WGS) entry which is preliminary data.</text>
</comment>
<protein>
    <submittedName>
        <fullName evidence="1">Uncharacterized protein</fullName>
    </submittedName>
</protein>